<dbReference type="GO" id="GO:0016020">
    <property type="term" value="C:membrane"/>
    <property type="evidence" value="ECO:0007669"/>
    <property type="project" value="UniProtKB-SubCell"/>
</dbReference>
<organism evidence="8 9">
    <name type="scientific">Roseitalea porphyridii</name>
    <dbReference type="NCBI Taxonomy" id="1852022"/>
    <lineage>
        <taxon>Bacteria</taxon>
        <taxon>Pseudomonadati</taxon>
        <taxon>Pseudomonadota</taxon>
        <taxon>Alphaproteobacteria</taxon>
        <taxon>Hyphomicrobiales</taxon>
        <taxon>Ahrensiaceae</taxon>
        <taxon>Roseitalea</taxon>
    </lineage>
</organism>
<dbReference type="KEGG" id="rpod:E0E05_16920"/>
<keyword evidence="2 7" id="KW-0812">Transmembrane</keyword>
<keyword evidence="4 7" id="KW-0472">Membrane</keyword>
<reference evidence="8 9" key="1">
    <citation type="journal article" date="2017" name="Int. J. Syst. Evol. Microbiol.">
        <title>Roseitalea porphyridii gen. nov., sp. nov., isolated from a red alga, and reclassification of Hoeflea suaedae Chung et al. 2013 as Pseudohoeflea suaedae gen. nov., comb. nov.</title>
        <authorList>
            <person name="Hyeon J.W."/>
            <person name="Jeong S.E."/>
            <person name="Baek K."/>
            <person name="Jeon C.O."/>
        </authorList>
    </citation>
    <scope>NUCLEOTIDE SEQUENCE [LARGE SCALE GENOMIC DNA]</scope>
    <source>
        <strain evidence="8 9">MA7-20</strain>
    </source>
</reference>
<evidence type="ECO:0000313" key="8">
    <source>
        <dbReference type="EMBL" id="QBK32116.1"/>
    </source>
</evidence>
<dbReference type="Gene3D" id="1.10.287.1490">
    <property type="match status" value="1"/>
</dbReference>
<dbReference type="Proteomes" id="UP000293719">
    <property type="component" value="Chromosome"/>
</dbReference>
<accession>A0A4P6V6G4</accession>
<sequence>MAKRARPSQGAGRGGTRKPVTIDLEANKAAKDTGKPAPDKAEGAPDPAVSPAEPVAMDQAKTSGGKDAAAGEAGKDAAARPDAASPATSEKSAASASAAGGAAKDATRSSAAGGVRDGGADRSATPPPPARRGGIGPLLGGIIGALIALFAAAALQWFGALPSVGQGAEPFDSTPIEQNIADLEARIAELGEQQQTGTGEAGLSAEARAEIDAAVEAARQQGAEAMDAIESVSAELQSLQSAVSSGEAGDGAAAQALSERLEALEGEIADALGGEDSIAALQDRLAAIETDLGDDGGQALGDVPAALEGIRNDLGALGEEVEAIAGEIAPLGQSVEALRARLDEELAALRDRVASAEETIAEGGADSASVARAVAAAGLKSAIDRGSAFATELEAYASVAGEDETVAALRDYAASGVPTVPQLADSFGPVANRIVATGQGLDENASIADRLMASARGLVQVRPVGEVEGDTPGAIAARMEARLKEGDLDATLAEWETLPEAARAASEDFIDQVRARRTVDQLVADALSSAMAAAGPEEAGQ</sequence>
<dbReference type="EMBL" id="CP036532">
    <property type="protein sequence ID" value="QBK32116.1"/>
    <property type="molecule type" value="Genomic_DNA"/>
</dbReference>
<evidence type="ECO:0000256" key="3">
    <source>
        <dbReference type="ARBA" id="ARBA00022989"/>
    </source>
</evidence>
<dbReference type="OrthoDB" id="8480612at2"/>
<keyword evidence="3 7" id="KW-1133">Transmembrane helix</keyword>
<evidence type="ECO:0008006" key="10">
    <source>
        <dbReference type="Google" id="ProtNLM"/>
    </source>
</evidence>
<feature type="compositionally biased region" description="Basic and acidic residues" evidence="6">
    <location>
        <begin position="25"/>
        <end position="43"/>
    </location>
</feature>
<gene>
    <name evidence="8" type="ORF">E0E05_16920</name>
</gene>
<feature type="transmembrane region" description="Helical" evidence="7">
    <location>
        <begin position="138"/>
        <end position="158"/>
    </location>
</feature>
<dbReference type="AlphaFoldDB" id="A0A4P6V6G4"/>
<feature type="coiled-coil region" evidence="5">
    <location>
        <begin position="332"/>
        <end position="359"/>
    </location>
</feature>
<feature type="compositionally biased region" description="Low complexity" evidence="6">
    <location>
        <begin position="80"/>
        <end position="114"/>
    </location>
</feature>
<feature type="region of interest" description="Disordered" evidence="6">
    <location>
        <begin position="1"/>
        <end position="132"/>
    </location>
</feature>
<keyword evidence="9" id="KW-1185">Reference proteome</keyword>
<dbReference type="RefSeq" id="WP_131617760.1">
    <property type="nucleotide sequence ID" value="NZ_CP036532.1"/>
</dbReference>
<evidence type="ECO:0000256" key="6">
    <source>
        <dbReference type="SAM" id="MobiDB-lite"/>
    </source>
</evidence>
<proteinExistence type="predicted"/>
<keyword evidence="5" id="KW-0175">Coiled coil</keyword>
<evidence type="ECO:0000256" key="4">
    <source>
        <dbReference type="ARBA" id="ARBA00023136"/>
    </source>
</evidence>
<name>A0A4P6V6G4_9HYPH</name>
<dbReference type="InterPro" id="IPR019133">
    <property type="entry name" value="MIC60"/>
</dbReference>
<evidence type="ECO:0000313" key="9">
    <source>
        <dbReference type="Proteomes" id="UP000293719"/>
    </source>
</evidence>
<protein>
    <recommendedName>
        <fullName evidence="10">Phage tail protein</fullName>
    </recommendedName>
</protein>
<evidence type="ECO:0000256" key="1">
    <source>
        <dbReference type="ARBA" id="ARBA00004370"/>
    </source>
</evidence>
<dbReference type="Pfam" id="PF09731">
    <property type="entry name" value="Mitofilin"/>
    <property type="match status" value="1"/>
</dbReference>
<evidence type="ECO:0000256" key="5">
    <source>
        <dbReference type="SAM" id="Coils"/>
    </source>
</evidence>
<evidence type="ECO:0000256" key="7">
    <source>
        <dbReference type="SAM" id="Phobius"/>
    </source>
</evidence>
<comment type="subcellular location">
    <subcellularLocation>
        <location evidence="1">Membrane</location>
    </subcellularLocation>
</comment>
<dbReference type="GeneID" id="90768988"/>
<evidence type="ECO:0000256" key="2">
    <source>
        <dbReference type="ARBA" id="ARBA00022692"/>
    </source>
</evidence>